<dbReference type="NCBIfam" id="TIGR00281">
    <property type="entry name" value="SMC-Scp complex subunit ScpB"/>
    <property type="match status" value="1"/>
</dbReference>
<evidence type="ECO:0000256" key="1">
    <source>
        <dbReference type="ARBA" id="ARBA00022490"/>
    </source>
</evidence>
<keyword evidence="1" id="KW-0963">Cytoplasm</keyword>
<feature type="compositionally biased region" description="Polar residues" evidence="5">
    <location>
        <begin position="1"/>
        <end position="18"/>
    </location>
</feature>
<name>A0ABV7WPZ1_9GAMM</name>
<dbReference type="InterPro" id="IPR005234">
    <property type="entry name" value="ScpB_csome_segregation"/>
</dbReference>
<evidence type="ECO:0000313" key="6">
    <source>
        <dbReference type="EMBL" id="MFC3701333.1"/>
    </source>
</evidence>
<evidence type="ECO:0000256" key="5">
    <source>
        <dbReference type="SAM" id="MobiDB-lite"/>
    </source>
</evidence>
<keyword evidence="2" id="KW-0132">Cell division</keyword>
<sequence>MSDFPEQSNNEELTQPETSEQEAAVANEATDESSLNEQKVALNVEEKTSETELDAESTADPAAHDFSENSEIEPEAVLEDESENEKGDPYGGHSHEALKVILEAAIFASGGILSVSHLRDLFESHERPHGKTIRSVMAELIASYEGKGVQLVEVASGYRFQTDADTAPWVSRLWEEKPQRYSRALMETIALIAYRQPMTRGEIEDVRGVAVSSNIIRTLLEREWVRVVGHRDVPGRPAMYATTRQFLDYFGLKSLDQLPSLSEIRDLEEINPQMEMEGTEVTEESQTDNQSEITFGALIEKIRDGQASGKTGSEYIDEHLDGELAQMDDVNERFEGAMEQARAEHEHPDLALDEDEVSEAGASNNNGEVGEPSDEQSMVIPPQQEGAPAEPEQTNDAEQSPLSEEEQWAMIQEKLAQQQALLDARENDDPREEDENE</sequence>
<feature type="region of interest" description="Disordered" evidence="5">
    <location>
        <begin position="356"/>
        <end position="437"/>
    </location>
</feature>
<keyword evidence="7" id="KW-1185">Reference proteome</keyword>
<evidence type="ECO:0000313" key="7">
    <source>
        <dbReference type="Proteomes" id="UP001595710"/>
    </source>
</evidence>
<dbReference type="PANTHER" id="PTHR34298">
    <property type="entry name" value="SEGREGATION AND CONDENSATION PROTEIN B"/>
    <property type="match status" value="1"/>
</dbReference>
<organism evidence="6 7">
    <name type="scientific">Reinekea marina</name>
    <dbReference type="NCBI Taxonomy" id="1310421"/>
    <lineage>
        <taxon>Bacteria</taxon>
        <taxon>Pseudomonadati</taxon>
        <taxon>Pseudomonadota</taxon>
        <taxon>Gammaproteobacteria</taxon>
        <taxon>Oceanospirillales</taxon>
        <taxon>Saccharospirillaceae</taxon>
        <taxon>Reinekea</taxon>
    </lineage>
</organism>
<feature type="compositionally biased region" description="Acidic residues" evidence="5">
    <location>
        <begin position="68"/>
        <end position="83"/>
    </location>
</feature>
<keyword evidence="3" id="KW-0159">Chromosome partition</keyword>
<dbReference type="Proteomes" id="UP001595710">
    <property type="component" value="Unassembled WGS sequence"/>
</dbReference>
<dbReference type="RefSeq" id="WP_290282668.1">
    <property type="nucleotide sequence ID" value="NZ_JAUFQI010000001.1"/>
</dbReference>
<dbReference type="Gene3D" id="1.10.10.10">
    <property type="entry name" value="Winged helix-like DNA-binding domain superfamily/Winged helix DNA-binding domain"/>
    <property type="match status" value="2"/>
</dbReference>
<dbReference type="InterPro" id="IPR036388">
    <property type="entry name" value="WH-like_DNA-bd_sf"/>
</dbReference>
<protein>
    <submittedName>
        <fullName evidence="6">SMC-Scp complex subunit ScpB</fullName>
    </submittedName>
</protein>
<keyword evidence="4" id="KW-0131">Cell cycle</keyword>
<dbReference type="Pfam" id="PF04079">
    <property type="entry name" value="SMC_ScpB"/>
    <property type="match status" value="1"/>
</dbReference>
<proteinExistence type="predicted"/>
<evidence type="ECO:0000256" key="2">
    <source>
        <dbReference type="ARBA" id="ARBA00022618"/>
    </source>
</evidence>
<dbReference type="PANTHER" id="PTHR34298:SF2">
    <property type="entry name" value="SEGREGATION AND CONDENSATION PROTEIN B"/>
    <property type="match status" value="1"/>
</dbReference>
<dbReference type="EMBL" id="JBHRYN010000008">
    <property type="protein sequence ID" value="MFC3701333.1"/>
    <property type="molecule type" value="Genomic_DNA"/>
</dbReference>
<dbReference type="InterPro" id="IPR036390">
    <property type="entry name" value="WH_DNA-bd_sf"/>
</dbReference>
<comment type="caution">
    <text evidence="6">The sequence shown here is derived from an EMBL/GenBank/DDBJ whole genome shotgun (WGS) entry which is preliminary data.</text>
</comment>
<feature type="compositionally biased region" description="Low complexity" evidence="5">
    <location>
        <begin position="381"/>
        <end position="392"/>
    </location>
</feature>
<reference evidence="7" key="1">
    <citation type="journal article" date="2019" name="Int. J. Syst. Evol. Microbiol.">
        <title>The Global Catalogue of Microorganisms (GCM) 10K type strain sequencing project: providing services to taxonomists for standard genome sequencing and annotation.</title>
        <authorList>
            <consortium name="The Broad Institute Genomics Platform"/>
            <consortium name="The Broad Institute Genome Sequencing Center for Infectious Disease"/>
            <person name="Wu L."/>
            <person name="Ma J."/>
        </authorList>
    </citation>
    <scope>NUCLEOTIDE SEQUENCE [LARGE SCALE GENOMIC DNA]</scope>
    <source>
        <strain evidence="7">CECT 8288</strain>
    </source>
</reference>
<evidence type="ECO:0000256" key="3">
    <source>
        <dbReference type="ARBA" id="ARBA00022829"/>
    </source>
</evidence>
<evidence type="ECO:0000256" key="4">
    <source>
        <dbReference type="ARBA" id="ARBA00023306"/>
    </source>
</evidence>
<accession>A0ABV7WPZ1</accession>
<feature type="region of interest" description="Disordered" evidence="5">
    <location>
        <begin position="1"/>
        <end position="92"/>
    </location>
</feature>
<dbReference type="SUPFAM" id="SSF46785">
    <property type="entry name" value="Winged helix' DNA-binding domain"/>
    <property type="match status" value="2"/>
</dbReference>
<gene>
    <name evidence="6" type="primary">scpB</name>
    <name evidence="6" type="ORF">ACFOND_06730</name>
</gene>